<feature type="transmembrane region" description="Helical" evidence="8">
    <location>
        <begin position="176"/>
        <end position="204"/>
    </location>
</feature>
<evidence type="ECO:0000313" key="10">
    <source>
        <dbReference type="Proteomes" id="UP001214043"/>
    </source>
</evidence>
<feature type="transmembrane region" description="Helical" evidence="8">
    <location>
        <begin position="68"/>
        <end position="90"/>
    </location>
</feature>
<dbReference type="InterPro" id="IPR003445">
    <property type="entry name" value="Cat_transpt"/>
</dbReference>
<reference evidence="9" key="1">
    <citation type="submission" date="2023-02" db="EMBL/GenBank/DDBJ databases">
        <title>Genome sequence of Hyphococcus flavus.</title>
        <authorList>
            <person name="Rong J.-C."/>
            <person name="Zhao Q."/>
            <person name="Yi M."/>
            <person name="Wu J.-Y."/>
        </authorList>
    </citation>
    <scope>NUCLEOTIDE SEQUENCE</scope>
    <source>
        <strain evidence="9">MCCC 1K03223</strain>
    </source>
</reference>
<dbReference type="GO" id="GO:0005886">
    <property type="term" value="C:plasma membrane"/>
    <property type="evidence" value="ECO:0007669"/>
    <property type="project" value="UniProtKB-SubCell"/>
</dbReference>
<dbReference type="EMBL" id="CP118166">
    <property type="protein sequence ID" value="WDI30789.1"/>
    <property type="molecule type" value="Genomic_DNA"/>
</dbReference>
<keyword evidence="4 8" id="KW-0812">Transmembrane</keyword>
<feature type="transmembrane region" description="Helical" evidence="8">
    <location>
        <begin position="12"/>
        <end position="30"/>
    </location>
</feature>
<dbReference type="Proteomes" id="UP001214043">
    <property type="component" value="Chromosome"/>
</dbReference>
<evidence type="ECO:0000256" key="2">
    <source>
        <dbReference type="ARBA" id="ARBA00022448"/>
    </source>
</evidence>
<evidence type="ECO:0000256" key="6">
    <source>
        <dbReference type="ARBA" id="ARBA00023065"/>
    </source>
</evidence>
<evidence type="ECO:0000256" key="3">
    <source>
        <dbReference type="ARBA" id="ARBA00022475"/>
    </source>
</evidence>
<dbReference type="RefSeq" id="WP_274492611.1">
    <property type="nucleotide sequence ID" value="NZ_CP118166.1"/>
</dbReference>
<comment type="subcellular location">
    <subcellularLocation>
        <location evidence="1">Cell membrane</location>
        <topology evidence="1">Multi-pass membrane protein</topology>
    </subcellularLocation>
</comment>
<dbReference type="GO" id="GO:0030001">
    <property type="term" value="P:metal ion transport"/>
    <property type="evidence" value="ECO:0007669"/>
    <property type="project" value="UniProtKB-ARBA"/>
</dbReference>
<dbReference type="PANTHER" id="PTHR32024:SF3">
    <property type="entry name" value="TRK SYSTEM POTASSIUM UPTAKE PROTEIN"/>
    <property type="match status" value="1"/>
</dbReference>
<feature type="transmembrane region" description="Helical" evidence="8">
    <location>
        <begin position="374"/>
        <end position="395"/>
    </location>
</feature>
<feature type="transmembrane region" description="Helical" evidence="8">
    <location>
        <begin position="133"/>
        <end position="155"/>
    </location>
</feature>
<evidence type="ECO:0000313" key="9">
    <source>
        <dbReference type="EMBL" id="WDI30789.1"/>
    </source>
</evidence>
<keyword evidence="6" id="KW-0406">Ion transport</keyword>
<proteinExistence type="predicted"/>
<keyword evidence="3" id="KW-1003">Cell membrane</keyword>
<keyword evidence="7 8" id="KW-0472">Membrane</keyword>
<gene>
    <name evidence="9" type="ORF">PUV54_12580</name>
</gene>
<evidence type="ECO:0000256" key="5">
    <source>
        <dbReference type="ARBA" id="ARBA00022989"/>
    </source>
</evidence>
<feature type="transmembrane region" description="Helical" evidence="8">
    <location>
        <begin position="267"/>
        <end position="285"/>
    </location>
</feature>
<feature type="transmembrane region" description="Helical" evidence="8">
    <location>
        <begin position="317"/>
        <end position="340"/>
    </location>
</feature>
<keyword evidence="10" id="KW-1185">Reference proteome</keyword>
<accession>A0AAE9ZAK9</accession>
<feature type="transmembrane region" description="Helical" evidence="8">
    <location>
        <begin position="233"/>
        <end position="255"/>
    </location>
</feature>
<protein>
    <submittedName>
        <fullName evidence="9">Potassium transporter TrkG</fullName>
    </submittedName>
</protein>
<dbReference type="PANTHER" id="PTHR32024">
    <property type="entry name" value="TRK SYSTEM POTASSIUM UPTAKE PROTEIN TRKG-RELATED"/>
    <property type="match status" value="1"/>
</dbReference>
<dbReference type="Pfam" id="PF02386">
    <property type="entry name" value="TrkH"/>
    <property type="match status" value="1"/>
</dbReference>
<name>A0AAE9ZAK9_9PROT</name>
<feature type="transmembrane region" description="Helical" evidence="8">
    <location>
        <begin position="436"/>
        <end position="456"/>
    </location>
</feature>
<evidence type="ECO:0000256" key="1">
    <source>
        <dbReference type="ARBA" id="ARBA00004651"/>
    </source>
</evidence>
<feature type="transmembrane region" description="Helical" evidence="8">
    <location>
        <begin position="36"/>
        <end position="56"/>
    </location>
</feature>
<keyword evidence="2" id="KW-0813">Transport</keyword>
<evidence type="ECO:0000256" key="4">
    <source>
        <dbReference type="ARBA" id="ARBA00022692"/>
    </source>
</evidence>
<dbReference type="AlphaFoldDB" id="A0AAE9ZAK9"/>
<organism evidence="9 10">
    <name type="scientific">Hyphococcus flavus</name>
    <dbReference type="NCBI Taxonomy" id="1866326"/>
    <lineage>
        <taxon>Bacteria</taxon>
        <taxon>Pseudomonadati</taxon>
        <taxon>Pseudomonadota</taxon>
        <taxon>Alphaproteobacteria</taxon>
        <taxon>Parvularculales</taxon>
        <taxon>Parvularculaceae</taxon>
        <taxon>Hyphococcus</taxon>
    </lineage>
</organism>
<sequence length="463" mass="48791">MAWVGILRSFAAMLCIVAIMLVPPALIALATESSSFGAYVFSIAVTGLTGGGAYVASLGRRNPAGFRGALIVILLWWIVVPVFAGLPIMAEGYSFSDAYFETVSAMTTTGGWLSNETAIASVPGAIWRAELQWLGGLASLAIAAAIFIRPAFIGIDTLLPPFSRGDRDSFLRPLRNAVVSFASVYSIITLAAFSVIALAGASVFDAAILAMTTVASGGFIPHENGLAGYGPSILAPIFFFTLLGGVNFVLVARIVSGNKERLRDIETGAYLLIVIWAAVLFWVTAGAGDVVLLGPQLFNAASLVTTNGYMIGEAPPLLAVLVTAIIGAAAVSTAGGFKVLRWLVIMRRAREELRRLITPSRVFGTSRVANELGVWMHFIVFTLTLAGLLIAVSLWGHPFELGVAAATAALSNAGPLISLAEGGADGYAVFDEPLRWLLLGGMILGRLEAAVALALINRAFWRW</sequence>
<dbReference type="KEGG" id="hfl:PUV54_12580"/>
<evidence type="ECO:0000256" key="7">
    <source>
        <dbReference type="ARBA" id="ARBA00023136"/>
    </source>
</evidence>
<dbReference type="GO" id="GO:0008324">
    <property type="term" value="F:monoatomic cation transmembrane transporter activity"/>
    <property type="evidence" value="ECO:0007669"/>
    <property type="project" value="InterPro"/>
</dbReference>
<evidence type="ECO:0000256" key="8">
    <source>
        <dbReference type="SAM" id="Phobius"/>
    </source>
</evidence>
<keyword evidence="5 8" id="KW-1133">Transmembrane helix</keyword>